<feature type="transmembrane region" description="Helical" evidence="1">
    <location>
        <begin position="172"/>
        <end position="205"/>
    </location>
</feature>
<gene>
    <name evidence="2" type="ORF">ABS765_16410</name>
</gene>
<comment type="caution">
    <text evidence="2">The sequence shown here is derived from an EMBL/GenBank/DDBJ whole genome shotgun (WGS) entry which is preliminary data.</text>
</comment>
<protein>
    <recommendedName>
        <fullName evidence="4">PDZ domain-containing protein</fullName>
    </recommendedName>
</protein>
<keyword evidence="1" id="KW-0472">Membrane</keyword>
<evidence type="ECO:0000313" key="3">
    <source>
        <dbReference type="Proteomes" id="UP001629058"/>
    </source>
</evidence>
<keyword evidence="1" id="KW-0812">Transmembrane</keyword>
<dbReference type="SUPFAM" id="SSF50156">
    <property type="entry name" value="PDZ domain-like"/>
    <property type="match status" value="1"/>
</dbReference>
<dbReference type="Proteomes" id="UP001629058">
    <property type="component" value="Unassembled WGS sequence"/>
</dbReference>
<feature type="transmembrane region" description="Helical" evidence="1">
    <location>
        <begin position="217"/>
        <end position="235"/>
    </location>
</feature>
<keyword evidence="3" id="KW-1185">Reference proteome</keyword>
<dbReference type="EMBL" id="JBELPY010000015">
    <property type="protein sequence ID" value="MFL9835601.1"/>
    <property type="molecule type" value="Genomic_DNA"/>
</dbReference>
<evidence type="ECO:0000256" key="1">
    <source>
        <dbReference type="SAM" id="Phobius"/>
    </source>
</evidence>
<reference evidence="2 3" key="1">
    <citation type="submission" date="2024-06" db="EMBL/GenBank/DDBJ databases">
        <authorList>
            <person name="Kaempfer P."/>
            <person name="Viver T."/>
        </authorList>
    </citation>
    <scope>NUCLEOTIDE SEQUENCE [LARGE SCALE GENOMIC DNA]</scope>
    <source>
        <strain evidence="2 3">ST-37</strain>
    </source>
</reference>
<accession>A0ABW8Y5X4</accession>
<proteinExistence type="predicted"/>
<dbReference type="InterPro" id="IPR036034">
    <property type="entry name" value="PDZ_sf"/>
</dbReference>
<evidence type="ECO:0000313" key="2">
    <source>
        <dbReference type="EMBL" id="MFL9835601.1"/>
    </source>
</evidence>
<keyword evidence="1" id="KW-1133">Transmembrane helix</keyword>
<name>A0ABW8Y5X4_9FLAO</name>
<organism evidence="2 3">
    <name type="scientific">Chryseobacterium terrae</name>
    <dbReference type="NCBI Taxonomy" id="3163299"/>
    <lineage>
        <taxon>Bacteria</taxon>
        <taxon>Pseudomonadati</taxon>
        <taxon>Bacteroidota</taxon>
        <taxon>Flavobacteriia</taxon>
        <taxon>Flavobacteriales</taxon>
        <taxon>Weeksellaceae</taxon>
        <taxon>Chryseobacterium group</taxon>
        <taxon>Chryseobacterium</taxon>
    </lineage>
</organism>
<sequence length="236" mass="26625">MCIDFLVAFFILFLVSLFSPKAGYISNENAIYGLEFNKTMQQLGFENGDKIISINNKPVKNTDKIGVDILMNSGSEIKVMRQNSYKVLKINDNDIAKILNSEGTPIKVRLKPDVNGEKSQQIKQTQEKFSFASVLERYKSNVKAAYKFIIPEKDYKKVNGINIKTNGFKGKIVLLSFCCTIIGLLNLIPFPGFSLGNFIIALVELKRNKKFNPQKKNIVGLCTVCFVVILILSQYF</sequence>
<evidence type="ECO:0008006" key="4">
    <source>
        <dbReference type="Google" id="ProtNLM"/>
    </source>
</evidence>
<dbReference type="Gene3D" id="2.30.42.10">
    <property type="match status" value="1"/>
</dbReference>